<evidence type="ECO:0000256" key="6">
    <source>
        <dbReference type="ARBA" id="ARBA00022777"/>
    </source>
</evidence>
<keyword evidence="4" id="KW-0479">Metal-binding</keyword>
<dbReference type="GO" id="GO:0004722">
    <property type="term" value="F:protein serine/threonine phosphatase activity"/>
    <property type="evidence" value="ECO:0007669"/>
    <property type="project" value="UniProtKB-EC"/>
</dbReference>
<dbReference type="InterPro" id="IPR013656">
    <property type="entry name" value="PAS_4"/>
</dbReference>
<evidence type="ECO:0000256" key="13">
    <source>
        <dbReference type="ARBA" id="ARBA00056274"/>
    </source>
</evidence>
<dbReference type="RefSeq" id="WP_016575004.1">
    <property type="nucleotide sequence ID" value="NZ_BHXC01000007.1"/>
</dbReference>
<organism evidence="18 19">
    <name type="scientific">Streptomyces noursei</name>
    <name type="common">Streptomyces albulus</name>
    <dbReference type="NCBI Taxonomy" id="1971"/>
    <lineage>
        <taxon>Bacteria</taxon>
        <taxon>Bacillati</taxon>
        <taxon>Actinomycetota</taxon>
        <taxon>Actinomycetes</taxon>
        <taxon>Kitasatosporales</taxon>
        <taxon>Streptomycetaceae</taxon>
        <taxon>Streptomyces</taxon>
    </lineage>
</organism>
<dbReference type="PANTHER" id="PTHR43156:SF2">
    <property type="entry name" value="STAGE II SPORULATION PROTEIN E"/>
    <property type="match status" value="1"/>
</dbReference>
<dbReference type="SMART" id="SM00065">
    <property type="entry name" value="GAF"/>
    <property type="match status" value="1"/>
</dbReference>
<name>A0A401RDB3_STRNR</name>
<dbReference type="InterPro" id="IPR036457">
    <property type="entry name" value="PPM-type-like_dom_sf"/>
</dbReference>
<keyword evidence="9" id="KW-0460">Magnesium</keyword>
<evidence type="ECO:0000256" key="7">
    <source>
        <dbReference type="ARBA" id="ARBA00022801"/>
    </source>
</evidence>
<dbReference type="InterPro" id="IPR035965">
    <property type="entry name" value="PAS-like_dom_sf"/>
</dbReference>
<dbReference type="GO" id="GO:0005524">
    <property type="term" value="F:ATP binding"/>
    <property type="evidence" value="ECO:0007669"/>
    <property type="project" value="UniProtKB-KW"/>
</dbReference>
<feature type="domain" description="PPM-type phosphatase" evidence="17">
    <location>
        <begin position="476"/>
        <end position="692"/>
    </location>
</feature>
<evidence type="ECO:0000259" key="17">
    <source>
        <dbReference type="SMART" id="SM00331"/>
    </source>
</evidence>
<dbReference type="EMBL" id="BHXC01000007">
    <property type="protein sequence ID" value="GCB95599.1"/>
    <property type="molecule type" value="Genomic_DNA"/>
</dbReference>
<dbReference type="Gene3D" id="3.30.450.20">
    <property type="entry name" value="PAS domain"/>
    <property type="match status" value="1"/>
</dbReference>
<dbReference type="InterPro" id="IPR052016">
    <property type="entry name" value="Bact_Sigma-Reg"/>
</dbReference>
<dbReference type="Gene3D" id="3.60.40.10">
    <property type="entry name" value="PPM-type phosphatase domain"/>
    <property type="match status" value="1"/>
</dbReference>
<dbReference type="EC" id="3.1.3.16" evidence="1"/>
<sequence>MTTGGAADAPLGRELLRTMTETGASSAMVYELAPDAPVLRLTALSGIPPPVLDPWRRIALAAPLPVAVAARGQRLVWAAGHQQLTRDFPRTAVTLPYDFALGAAPLNDGTDCRGAVVLLWPAGHEPELSDAERTAFAAACPRLAELLPAGPGPDGPLVVPVPPARTVGPEQALAAVDYVERLPGGGCALDLEGRVTMLSGSAARLLGAGAARLLGSRPWEALPWLAGPVFEDRCRAAVISRRPASFTARRPPAQWLTFRLFPDGRGVSVWISAADDQPDPEARWPAEVMPLRAGQMYHVLHLAAALTEAVGVQDVTELFAEQIVPAFGAQGMMMYVADAGRLRTVGHRGYPQAAVEAFEGIPLSTANSPTVRALATGEPSFFSTVEETERFFPGLAELTGMAARAVLPLIVSGRPVGCCVLAYRRPRTFTPSERQVLTSLAGLMAQALDRAFLYDTKQQLAHDLQAGLLPHRLPPVPGLAVAARYLPSTRGMDIGGDFYDLIRLDEHQVAAVIGDVQGHNAAAAALMGQARTAVHAHASAGAAPDEVLDRTNRLLCDLDPDLFTSCLYVHLDLRTHQACLASAGHPPPVLRHPDGRTEVLRVPPGMLLGVAPGTRYSATTVAVPPGAVLALYTDGLVERPGRDLDEGVADLATELSEADLKVDPGTLADAVLARRGARRERLDDVALLLLAPTGGGPGDGA</sequence>
<dbReference type="Pfam" id="PF13185">
    <property type="entry name" value="GAF_2"/>
    <property type="match status" value="1"/>
</dbReference>
<evidence type="ECO:0000313" key="18">
    <source>
        <dbReference type="EMBL" id="GCB95599.1"/>
    </source>
</evidence>
<evidence type="ECO:0000256" key="2">
    <source>
        <dbReference type="ARBA" id="ARBA00022553"/>
    </source>
</evidence>
<dbReference type="SUPFAM" id="SSF55785">
    <property type="entry name" value="PYP-like sensor domain (PAS domain)"/>
    <property type="match status" value="1"/>
</dbReference>
<keyword evidence="7" id="KW-0378">Hydrolase</keyword>
<evidence type="ECO:0000256" key="14">
    <source>
        <dbReference type="ARBA" id="ARBA00075117"/>
    </source>
</evidence>
<dbReference type="PANTHER" id="PTHR43156">
    <property type="entry name" value="STAGE II SPORULATION PROTEIN E-RELATED"/>
    <property type="match status" value="1"/>
</dbReference>
<keyword evidence="10" id="KW-0904">Protein phosphatase</keyword>
<keyword evidence="5" id="KW-0547">Nucleotide-binding</keyword>
<evidence type="ECO:0000313" key="19">
    <source>
        <dbReference type="Proteomes" id="UP000288351"/>
    </source>
</evidence>
<evidence type="ECO:0000256" key="5">
    <source>
        <dbReference type="ARBA" id="ARBA00022741"/>
    </source>
</evidence>
<dbReference type="Gene3D" id="3.30.450.40">
    <property type="match status" value="1"/>
</dbReference>
<evidence type="ECO:0000256" key="10">
    <source>
        <dbReference type="ARBA" id="ARBA00022912"/>
    </source>
</evidence>
<keyword evidence="6" id="KW-0418">Kinase</keyword>
<evidence type="ECO:0000256" key="3">
    <source>
        <dbReference type="ARBA" id="ARBA00022679"/>
    </source>
</evidence>
<evidence type="ECO:0000256" key="4">
    <source>
        <dbReference type="ARBA" id="ARBA00022723"/>
    </source>
</evidence>
<reference evidence="18 19" key="1">
    <citation type="journal article" date="2019" name="Microbiol. Resour. Announc.">
        <title>Draft Genome Sequence of the Most Traditional epsilon-Poly-l-Lysine Producer, Streptomyces albulus NBRC14147.</title>
        <authorList>
            <person name="Yamanaka K."/>
            <person name="Hamano Y."/>
        </authorList>
    </citation>
    <scope>NUCLEOTIDE SEQUENCE [LARGE SCALE GENOMIC DNA]</scope>
    <source>
        <strain evidence="18 19">NBRC 14147</strain>
    </source>
</reference>
<dbReference type="InterPro" id="IPR001932">
    <property type="entry name" value="PPM-type_phosphatase-like_dom"/>
</dbReference>
<keyword evidence="2" id="KW-0597">Phosphoprotein</keyword>
<evidence type="ECO:0000256" key="1">
    <source>
        <dbReference type="ARBA" id="ARBA00013081"/>
    </source>
</evidence>
<comment type="caution">
    <text evidence="18">The sequence shown here is derived from an EMBL/GenBank/DDBJ whole genome shotgun (WGS) entry which is preliminary data.</text>
</comment>
<accession>A0A401RDB3</accession>
<dbReference type="InterPro" id="IPR029016">
    <property type="entry name" value="GAF-like_dom_sf"/>
</dbReference>
<evidence type="ECO:0000256" key="15">
    <source>
        <dbReference type="ARBA" id="ARBA00081350"/>
    </source>
</evidence>
<dbReference type="SUPFAM" id="SSF81606">
    <property type="entry name" value="PP2C-like"/>
    <property type="match status" value="1"/>
</dbReference>
<comment type="catalytic activity">
    <reaction evidence="12">
        <text>O-phospho-L-seryl-[protein] + H2O = L-seryl-[protein] + phosphate</text>
        <dbReference type="Rhea" id="RHEA:20629"/>
        <dbReference type="Rhea" id="RHEA-COMP:9863"/>
        <dbReference type="Rhea" id="RHEA-COMP:11604"/>
        <dbReference type="ChEBI" id="CHEBI:15377"/>
        <dbReference type="ChEBI" id="CHEBI:29999"/>
        <dbReference type="ChEBI" id="CHEBI:43474"/>
        <dbReference type="ChEBI" id="CHEBI:83421"/>
        <dbReference type="EC" id="3.1.3.16"/>
    </reaction>
</comment>
<evidence type="ECO:0000259" key="16">
    <source>
        <dbReference type="SMART" id="SM00065"/>
    </source>
</evidence>
<comment type="function">
    <text evidence="13">Primarily acts as an independent SigF regulator that is sensitive to the osmosensory signal, mediating the cross talk of PknD with the SigF regulon. Possesses both phosphatase and kinase activities. The kinase domain functions as a classic anti-sigma factor-like kinase to phosphorylate the anti-anti-sigma factor domain at the canonical regulatory site, and the phosphatase domain antagonizes this activity.</text>
</comment>
<dbReference type="AlphaFoldDB" id="A0A401RDB3"/>
<dbReference type="Pfam" id="PF08448">
    <property type="entry name" value="PAS_4"/>
    <property type="match status" value="1"/>
</dbReference>
<proteinExistence type="predicted"/>
<dbReference type="SMART" id="SM00331">
    <property type="entry name" value="PP2C_SIG"/>
    <property type="match status" value="1"/>
</dbReference>
<dbReference type="FunFam" id="3.60.40.10:FF:000005">
    <property type="entry name" value="Serine/threonine protein phosphatase"/>
    <property type="match status" value="1"/>
</dbReference>
<dbReference type="SUPFAM" id="SSF55781">
    <property type="entry name" value="GAF domain-like"/>
    <property type="match status" value="1"/>
</dbReference>
<dbReference type="GO" id="GO:0046872">
    <property type="term" value="F:metal ion binding"/>
    <property type="evidence" value="ECO:0007669"/>
    <property type="project" value="UniProtKB-KW"/>
</dbReference>
<keyword evidence="3" id="KW-0808">Transferase</keyword>
<evidence type="ECO:0000256" key="12">
    <source>
        <dbReference type="ARBA" id="ARBA00047761"/>
    </source>
</evidence>
<gene>
    <name evidence="18" type="ORF">SALB_08406</name>
</gene>
<dbReference type="GO" id="GO:0016301">
    <property type="term" value="F:kinase activity"/>
    <property type="evidence" value="ECO:0007669"/>
    <property type="project" value="UniProtKB-KW"/>
</dbReference>
<dbReference type="Proteomes" id="UP000288351">
    <property type="component" value="Unassembled WGS sequence"/>
</dbReference>
<keyword evidence="11" id="KW-0464">Manganese</keyword>
<dbReference type="Pfam" id="PF07228">
    <property type="entry name" value="SpoIIE"/>
    <property type="match status" value="1"/>
</dbReference>
<evidence type="ECO:0000256" key="11">
    <source>
        <dbReference type="ARBA" id="ARBA00023211"/>
    </source>
</evidence>
<evidence type="ECO:0000256" key="9">
    <source>
        <dbReference type="ARBA" id="ARBA00022842"/>
    </source>
</evidence>
<keyword evidence="8" id="KW-0067">ATP-binding</keyword>
<dbReference type="InterPro" id="IPR003018">
    <property type="entry name" value="GAF"/>
</dbReference>
<feature type="domain" description="GAF" evidence="16">
    <location>
        <begin position="311"/>
        <end position="458"/>
    </location>
</feature>
<evidence type="ECO:0000256" key="8">
    <source>
        <dbReference type="ARBA" id="ARBA00022840"/>
    </source>
</evidence>
<protein>
    <recommendedName>
        <fullName evidence="1">protein-serine/threonine phosphatase</fullName>
        <ecNumber evidence="1">3.1.3.16</ecNumber>
    </recommendedName>
    <alternativeName>
        <fullName evidence="15">Protein-serine/threonine phosphatase</fullName>
    </alternativeName>
    <alternativeName>
        <fullName evidence="14">Serine/threonine-protein kinase</fullName>
    </alternativeName>
</protein>